<evidence type="ECO:0000256" key="1">
    <source>
        <dbReference type="ARBA" id="ARBA00023125"/>
    </source>
</evidence>
<feature type="region of interest" description="Disordered" evidence="4">
    <location>
        <begin position="236"/>
        <end position="274"/>
    </location>
</feature>
<protein>
    <recommendedName>
        <fullName evidence="5">HMG box domain-containing protein</fullName>
    </recommendedName>
</protein>
<dbReference type="EMBL" id="GL377305">
    <property type="protein sequence ID" value="EFI97727.1"/>
    <property type="molecule type" value="Genomic_DNA"/>
</dbReference>
<feature type="region of interest" description="Disordered" evidence="4">
    <location>
        <begin position="571"/>
        <end position="620"/>
    </location>
</feature>
<evidence type="ECO:0000256" key="3">
    <source>
        <dbReference type="PROSITE-ProRule" id="PRU00267"/>
    </source>
</evidence>
<dbReference type="CDD" id="cd01389">
    <property type="entry name" value="HMG-box_ROX1-like"/>
    <property type="match status" value="1"/>
</dbReference>
<name>D8Q0E9_SCHCM</name>
<dbReference type="OMA" id="PSERMWD"/>
<dbReference type="HOGENOM" id="CLU_418650_0_0_1"/>
<feature type="compositionally biased region" description="Low complexity" evidence="4">
    <location>
        <begin position="479"/>
        <end position="499"/>
    </location>
</feature>
<evidence type="ECO:0000256" key="2">
    <source>
        <dbReference type="ARBA" id="ARBA00023242"/>
    </source>
</evidence>
<evidence type="ECO:0000259" key="5">
    <source>
        <dbReference type="PROSITE" id="PS50118"/>
    </source>
</evidence>
<sequence>MPPTRSTKNTSGDASGDRKGRTGSSKRKDPNAAKRPSNQYIHFRSDYIKKQKDLGVEGAIQTDISKAASAAWRALPAEERAVYVQRAKAEAKQHKERYPDFKYNRTRDASSKASSSTSTAPPKRKHRPARRDQPAGIEGAGIVINQVAQDAPRGSAEQPKNDGDSVRGYPYSHTPQALAYPSTPSDFGLPTPSPSPFNSNAYTPFTSGPYVPVNLAMYGPPPSGLYTPPHSTVHTPLYSGIHTPSRSGAPTPSPIPMAHVPLSSPRAYPAPSPSPWALPTPSPSAYAVTPLPSAYPGTPSSDWCPTAPASPASWTPMASPANSGIVYLPPTPETYAVQHAFYPVQDASYSARSASYTVQQTHYDPKAAPYAQYNNHDASSSAQGASSSAHGVTHPGQNASHSTKAASCAAASWHLRGTSYYGNEAFATSQQTPTTVQQAPSAVQDTSCIIQDGCSAVQGASSIVRDASSVAQTASNADQSASCSAQTTSSSTQDASGTTQTASNALLLTLDERTSDASDGDCAQDGLQYNSTYTGEGVLSSAEDAPNDDLAAIIDLNALLADLGATAQDDSQAATAEATPAHDLDGSAGPTSEPYPATSAQDEASVPNDKNLGGPDDLYTAVQSEGWEPMLPDQYTLDLAGLDFTFGERVSTFMT</sequence>
<feature type="compositionally biased region" description="Low complexity" evidence="4">
    <location>
        <begin position="111"/>
        <end position="121"/>
    </location>
</feature>
<dbReference type="PROSITE" id="PS50118">
    <property type="entry name" value="HMG_BOX_2"/>
    <property type="match status" value="1"/>
</dbReference>
<feature type="compositionally biased region" description="Low complexity" evidence="4">
    <location>
        <begin position="378"/>
        <end position="389"/>
    </location>
</feature>
<dbReference type="Pfam" id="PF00505">
    <property type="entry name" value="HMG_box"/>
    <property type="match status" value="1"/>
</dbReference>
<dbReference type="InParanoid" id="D8Q0E9"/>
<feature type="DNA-binding region" description="HMG box" evidence="3">
    <location>
        <begin position="33"/>
        <end position="102"/>
    </location>
</feature>
<keyword evidence="2 3" id="KW-0539">Nucleus</keyword>
<dbReference type="Proteomes" id="UP000007431">
    <property type="component" value="Unassembled WGS sequence"/>
</dbReference>
<dbReference type="InterPro" id="IPR051356">
    <property type="entry name" value="SOX/SOX-like_TF"/>
</dbReference>
<gene>
    <name evidence="6" type="ORF">SCHCODRAFT_107892</name>
</gene>
<dbReference type="GO" id="GO:0000978">
    <property type="term" value="F:RNA polymerase II cis-regulatory region sequence-specific DNA binding"/>
    <property type="evidence" value="ECO:0007669"/>
    <property type="project" value="TreeGrafter"/>
</dbReference>
<feature type="domain" description="HMG box" evidence="5">
    <location>
        <begin position="33"/>
        <end position="102"/>
    </location>
</feature>
<feature type="non-terminal residue" evidence="6">
    <location>
        <position position="655"/>
    </location>
</feature>
<dbReference type="AlphaFoldDB" id="D8Q0E9"/>
<feature type="region of interest" description="Disordered" evidence="4">
    <location>
        <begin position="86"/>
        <end position="137"/>
    </location>
</feature>
<dbReference type="KEGG" id="scm:SCHCO_02686461"/>
<dbReference type="VEuPathDB" id="FungiDB:SCHCODRAFT_02686461"/>
<keyword evidence="1 3" id="KW-0238">DNA-binding</keyword>
<feature type="compositionally biased region" description="Basic and acidic residues" evidence="4">
    <location>
        <begin position="15"/>
        <end position="32"/>
    </location>
</feature>
<dbReference type="GO" id="GO:0005634">
    <property type="term" value="C:nucleus"/>
    <property type="evidence" value="ECO:0007669"/>
    <property type="project" value="UniProtKB-UniRule"/>
</dbReference>
<organism evidence="7">
    <name type="scientific">Schizophyllum commune (strain H4-8 / FGSC 9210)</name>
    <name type="common">Split gill fungus</name>
    <dbReference type="NCBI Taxonomy" id="578458"/>
    <lineage>
        <taxon>Eukaryota</taxon>
        <taxon>Fungi</taxon>
        <taxon>Dikarya</taxon>
        <taxon>Basidiomycota</taxon>
        <taxon>Agaricomycotina</taxon>
        <taxon>Agaricomycetes</taxon>
        <taxon>Agaricomycetidae</taxon>
        <taxon>Agaricales</taxon>
        <taxon>Schizophyllaceae</taxon>
        <taxon>Schizophyllum</taxon>
    </lineage>
</organism>
<dbReference type="RefSeq" id="XP_003032630.1">
    <property type="nucleotide sequence ID" value="XM_003032584.1"/>
</dbReference>
<dbReference type="InterPro" id="IPR036910">
    <property type="entry name" value="HMG_box_dom_sf"/>
</dbReference>
<feature type="region of interest" description="Disordered" evidence="4">
    <location>
        <begin position="474"/>
        <end position="499"/>
    </location>
</feature>
<feature type="region of interest" description="Disordered" evidence="4">
    <location>
        <begin position="1"/>
        <end position="43"/>
    </location>
</feature>
<dbReference type="SMART" id="SM00398">
    <property type="entry name" value="HMG"/>
    <property type="match status" value="1"/>
</dbReference>
<dbReference type="SUPFAM" id="SSF47095">
    <property type="entry name" value="HMG-box"/>
    <property type="match status" value="1"/>
</dbReference>
<dbReference type="Gene3D" id="1.10.30.10">
    <property type="entry name" value="High mobility group box domain"/>
    <property type="match status" value="1"/>
</dbReference>
<feature type="compositionally biased region" description="Basic and acidic residues" evidence="4">
    <location>
        <begin position="86"/>
        <end position="110"/>
    </location>
</feature>
<evidence type="ECO:0000313" key="6">
    <source>
        <dbReference type="EMBL" id="EFI97727.1"/>
    </source>
</evidence>
<feature type="compositionally biased region" description="Polar residues" evidence="4">
    <location>
        <begin position="1"/>
        <end position="13"/>
    </location>
</feature>
<dbReference type="PANTHER" id="PTHR45789:SF2">
    <property type="entry name" value="FI18025P1"/>
    <property type="match status" value="1"/>
</dbReference>
<reference evidence="6 7" key="1">
    <citation type="journal article" date="2010" name="Nat. Biotechnol.">
        <title>Genome sequence of the model mushroom Schizophyllum commune.</title>
        <authorList>
            <person name="Ohm R.A."/>
            <person name="de Jong J.F."/>
            <person name="Lugones L.G."/>
            <person name="Aerts A."/>
            <person name="Kothe E."/>
            <person name="Stajich J.E."/>
            <person name="de Vries R.P."/>
            <person name="Record E."/>
            <person name="Levasseur A."/>
            <person name="Baker S.E."/>
            <person name="Bartholomew K.A."/>
            <person name="Coutinho P.M."/>
            <person name="Erdmann S."/>
            <person name="Fowler T.J."/>
            <person name="Gathman A.C."/>
            <person name="Lombard V."/>
            <person name="Henrissat B."/>
            <person name="Knabe N."/>
            <person name="Kuees U."/>
            <person name="Lilly W.W."/>
            <person name="Lindquist E."/>
            <person name="Lucas S."/>
            <person name="Magnuson J.K."/>
            <person name="Piumi F."/>
            <person name="Raudaskoski M."/>
            <person name="Salamov A."/>
            <person name="Schmutz J."/>
            <person name="Schwarze F.W.M.R."/>
            <person name="vanKuyk P.A."/>
            <person name="Horton J.S."/>
            <person name="Grigoriev I.V."/>
            <person name="Woesten H.A.B."/>
        </authorList>
    </citation>
    <scope>NUCLEOTIDE SEQUENCE [LARGE SCALE GENOMIC DNA]</scope>
    <source>
        <strain evidence="7">H4-8 / FGSC 9210</strain>
    </source>
</reference>
<dbReference type="PANTHER" id="PTHR45789">
    <property type="entry name" value="FI18025P1"/>
    <property type="match status" value="1"/>
</dbReference>
<accession>D8Q0E9</accession>
<proteinExistence type="predicted"/>
<dbReference type="GO" id="GO:0000981">
    <property type="term" value="F:DNA-binding transcription factor activity, RNA polymerase II-specific"/>
    <property type="evidence" value="ECO:0007669"/>
    <property type="project" value="TreeGrafter"/>
</dbReference>
<evidence type="ECO:0000256" key="4">
    <source>
        <dbReference type="SAM" id="MobiDB-lite"/>
    </source>
</evidence>
<feature type="region of interest" description="Disordered" evidence="4">
    <location>
        <begin position="150"/>
        <end position="192"/>
    </location>
</feature>
<feature type="region of interest" description="Disordered" evidence="4">
    <location>
        <begin position="370"/>
        <end position="400"/>
    </location>
</feature>
<keyword evidence="7" id="KW-1185">Reference proteome</keyword>
<evidence type="ECO:0000313" key="7">
    <source>
        <dbReference type="Proteomes" id="UP000007431"/>
    </source>
</evidence>
<dbReference type="OrthoDB" id="10538423at2759"/>
<dbReference type="GeneID" id="9595350"/>
<dbReference type="InterPro" id="IPR009071">
    <property type="entry name" value="HMG_box_dom"/>
</dbReference>